<accession>A0AB39VHC9</accession>
<feature type="transmembrane region" description="Helical" evidence="1">
    <location>
        <begin position="133"/>
        <end position="152"/>
    </location>
</feature>
<name>A0AB39VHC9_9FUSO</name>
<organism evidence="2">
    <name type="scientific">Leptotrichia rugosa</name>
    <dbReference type="NCBI Taxonomy" id="3239302"/>
    <lineage>
        <taxon>Bacteria</taxon>
        <taxon>Fusobacteriati</taxon>
        <taxon>Fusobacteriota</taxon>
        <taxon>Fusobacteriia</taxon>
        <taxon>Fusobacteriales</taxon>
        <taxon>Leptotrichiaceae</taxon>
        <taxon>Leptotrichia</taxon>
    </lineage>
</organism>
<dbReference type="AlphaFoldDB" id="A0AB39VHC9"/>
<dbReference type="InterPro" id="IPR003832">
    <property type="entry name" value="DUF212"/>
</dbReference>
<evidence type="ECO:0000256" key="1">
    <source>
        <dbReference type="SAM" id="Phobius"/>
    </source>
</evidence>
<dbReference type="Pfam" id="PF02681">
    <property type="entry name" value="DUF212"/>
    <property type="match status" value="1"/>
</dbReference>
<protein>
    <submittedName>
        <fullName evidence="2">Divergent PAP2 family protein</fullName>
    </submittedName>
</protein>
<sequence>MSAGILFGNRLLDVAAISCLSAQFYKVFFPVFKGRKPQWGRLIQTGGMPSSHASTVVSLATGVFFIKGAASIEFAISMVFAGIVLYDATGVRRQAGKHAKALNTLIEAIEHREGIEIINEKFKELLGHTPREVFWGTVLGIMLSFLFKRYILG</sequence>
<dbReference type="PANTHER" id="PTHR31446">
    <property type="entry name" value="ACID PHOSPHATASE/VANADIUM-DEPENDENT HALOPEROXIDASE-RELATED PROTEIN"/>
    <property type="match status" value="1"/>
</dbReference>
<gene>
    <name evidence="2" type="ORF">AB8B22_09800</name>
</gene>
<keyword evidence="1" id="KW-1133">Transmembrane helix</keyword>
<dbReference type="EMBL" id="CP165644">
    <property type="protein sequence ID" value="XDU66669.1"/>
    <property type="molecule type" value="Genomic_DNA"/>
</dbReference>
<keyword evidence="1" id="KW-0812">Transmembrane</keyword>
<keyword evidence="1" id="KW-0472">Membrane</keyword>
<dbReference type="KEGG" id="lrug:AB8B22_09800"/>
<dbReference type="RefSeq" id="WP_314082377.1">
    <property type="nucleotide sequence ID" value="NZ_CP165644.1"/>
</dbReference>
<evidence type="ECO:0000313" key="2">
    <source>
        <dbReference type="EMBL" id="XDU66669.1"/>
    </source>
</evidence>
<reference evidence="2" key="1">
    <citation type="submission" date="2024-07" db="EMBL/GenBank/DDBJ databases">
        <authorList>
            <person name="Li X.-J."/>
            <person name="Wang X."/>
        </authorList>
    </citation>
    <scope>NUCLEOTIDE SEQUENCE</scope>
    <source>
        <strain evidence="2">HSP-334</strain>
    </source>
</reference>
<proteinExistence type="predicted"/>
<dbReference type="PANTHER" id="PTHR31446:SF29">
    <property type="entry name" value="ACID PHOSPHATASE_VANADIUM-DEPENDENT HALOPEROXIDASE-RELATED PROTEIN"/>
    <property type="match status" value="1"/>
</dbReference>
<feature type="transmembrane region" description="Helical" evidence="1">
    <location>
        <begin position="53"/>
        <end position="86"/>
    </location>
</feature>